<feature type="coiled-coil region" evidence="1">
    <location>
        <begin position="22"/>
        <end position="55"/>
    </location>
</feature>
<keyword evidence="3" id="KW-0812">Transmembrane</keyword>
<dbReference type="Gene3D" id="3.40.50.300">
    <property type="entry name" value="P-loop containing nucleotide triphosphate hydrolases"/>
    <property type="match status" value="2"/>
</dbReference>
<evidence type="ECO:0000313" key="4">
    <source>
        <dbReference type="EMBL" id="EXC10002.1"/>
    </source>
</evidence>
<evidence type="ECO:0000256" key="1">
    <source>
        <dbReference type="SAM" id="Coils"/>
    </source>
</evidence>
<keyword evidence="3" id="KW-0472">Membrane</keyword>
<name>A0A009QR13_ACIBA</name>
<organism evidence="4 5">
    <name type="scientific">Acinetobacter baumannii 625974</name>
    <dbReference type="NCBI Taxonomy" id="1310607"/>
    <lineage>
        <taxon>Bacteria</taxon>
        <taxon>Pseudomonadati</taxon>
        <taxon>Pseudomonadota</taxon>
        <taxon>Gammaproteobacteria</taxon>
        <taxon>Moraxellales</taxon>
        <taxon>Moraxellaceae</taxon>
        <taxon>Acinetobacter</taxon>
        <taxon>Acinetobacter calcoaceticus/baumannii complex</taxon>
    </lineage>
</organism>
<dbReference type="EMBL" id="JEXD01000001">
    <property type="protein sequence ID" value="EXC10002.1"/>
    <property type="molecule type" value="Genomic_DNA"/>
</dbReference>
<dbReference type="PATRIC" id="fig|1310607.3.peg.240"/>
<sequence>MLYAIVAKPGQGKSYFAVVRMYEEQQKNLENLKKNAAIFDENRKLLEERDLLERDFTYNYEIGNQKFEKTSNYEYFDCLEDAEQFPEYFEYYFFYNKYIEQITKDEGIALTALLPVRQIYSNINGLKIQGVLPFPSLDWRKTPMGSIHYIDEIRDHPPYNWDGRKVCEDPIIKEMSKVRHTDKDVWLITQDAEDFNYSLRQLIDKLYFVKRPPQNPQACGIYVFDKYISRPRDAADSLRDPKKYVDYFLLVYKKKYQRMYVSASSHTSMKFRIPPKVFFYSLLFIAIFTIAIVGFMKIPIFQSFGSAIKQMTGQEKDAFSQLKAGPQATPNPSETIADKLKREAECGTLTPEQCADLKHPEVRNNQLQQVNDVRMETIAVKYNPNRPYEMDTSKIEYQVTSKPVFAGCMKKNGRYVAYTEQGTILHDVSQSDCRKLIEDNDRPYNYFKQQSQGFAQPQQAQQLPQQPQEVDYPSRYKEAEIIAKYEAAKQQGLI</sequence>
<proteinExistence type="predicted"/>
<dbReference type="AlphaFoldDB" id="A0A009QR13"/>
<comment type="caution">
    <text evidence="4">The sequence shown here is derived from an EMBL/GenBank/DDBJ whole genome shotgun (WGS) entry which is preliminary data.</text>
</comment>
<evidence type="ECO:0000256" key="2">
    <source>
        <dbReference type="SAM" id="MobiDB-lite"/>
    </source>
</evidence>
<gene>
    <name evidence="4" type="ORF">J506_0239</name>
</gene>
<accession>A0A009QR13</accession>
<protein>
    <submittedName>
        <fullName evidence="4">Zonular occludens toxin family protein</fullName>
    </submittedName>
</protein>
<feature type="transmembrane region" description="Helical" evidence="3">
    <location>
        <begin position="277"/>
        <end position="296"/>
    </location>
</feature>
<evidence type="ECO:0000313" key="5">
    <source>
        <dbReference type="Proteomes" id="UP000021108"/>
    </source>
</evidence>
<reference evidence="4 5" key="1">
    <citation type="submission" date="2014-02" db="EMBL/GenBank/DDBJ databases">
        <title>Comparative genomics and transcriptomics to identify genetic mechanisms underlying the emergence of carbapenem resistant Acinetobacter baumannii (CRAb).</title>
        <authorList>
            <person name="Harris A.D."/>
            <person name="Johnson K.J."/>
            <person name="George J."/>
            <person name="Shefchek K."/>
            <person name="Daugherty S.C."/>
            <person name="Parankush S."/>
            <person name="Sadzewicz L."/>
            <person name="Tallon L."/>
            <person name="Sengamalay N."/>
            <person name="Hazen T.H."/>
            <person name="Rasko D.A."/>
        </authorList>
    </citation>
    <scope>NUCLEOTIDE SEQUENCE [LARGE SCALE GENOMIC DNA]</scope>
    <source>
        <strain evidence="4 5">625974</strain>
    </source>
</reference>
<keyword evidence="3" id="KW-1133">Transmembrane helix</keyword>
<feature type="region of interest" description="Disordered" evidence="2">
    <location>
        <begin position="451"/>
        <end position="471"/>
    </location>
</feature>
<dbReference type="InterPro" id="IPR027417">
    <property type="entry name" value="P-loop_NTPase"/>
</dbReference>
<keyword evidence="1" id="KW-0175">Coiled coil</keyword>
<dbReference type="Proteomes" id="UP000021108">
    <property type="component" value="Unassembled WGS sequence"/>
</dbReference>
<feature type="compositionally biased region" description="Low complexity" evidence="2">
    <location>
        <begin position="451"/>
        <end position="468"/>
    </location>
</feature>
<dbReference type="RefSeq" id="WP_032058565.1">
    <property type="nucleotide sequence ID" value="NZ_JEXD01000001.1"/>
</dbReference>
<evidence type="ECO:0000256" key="3">
    <source>
        <dbReference type="SAM" id="Phobius"/>
    </source>
</evidence>